<gene>
    <name evidence="2" type="ORF">HG542_21210</name>
</gene>
<sequence>MTAQTRHAVSVPAGGPWESWFPSGHPGLGSLAEHVRSTGTGHWWADDPRAPRAGAVGCAGHVLLGGDPRAVRPEDLAPLARSWFAAPDRFLPLLGAAFDRIVPWERMVWVRDGDGGRTPAPPPGTRIRRLTAADADAVRSLGPDSTWITESWGGPHALAASGHCHGAFLDGGLLSLACTYFLGSRYEDIAVVTVPEARGRGLARACVHALCADVTARGRTASWTCSRDNHPSRALAAATGFRLVRQYVHYAAGRAATCGTGRSTAP</sequence>
<dbReference type="EMBL" id="JABBXF010000047">
    <property type="protein sequence ID" value="NVK80161.1"/>
    <property type="molecule type" value="Genomic_DNA"/>
</dbReference>
<feature type="domain" description="N-acetyltransferase" evidence="1">
    <location>
        <begin position="125"/>
        <end position="257"/>
    </location>
</feature>
<name>A0A7Y7E990_STRMO</name>
<comment type="caution">
    <text evidence="2">The sequence shown here is derived from an EMBL/GenBank/DDBJ whole genome shotgun (WGS) entry which is preliminary data.</text>
</comment>
<dbReference type="InterPro" id="IPR016181">
    <property type="entry name" value="Acyl_CoA_acyltransferase"/>
</dbReference>
<evidence type="ECO:0000313" key="2">
    <source>
        <dbReference type="EMBL" id="NVK80161.1"/>
    </source>
</evidence>
<dbReference type="Proteomes" id="UP000587462">
    <property type="component" value="Unassembled WGS sequence"/>
</dbReference>
<dbReference type="AlphaFoldDB" id="A0A7Y7E990"/>
<dbReference type="PROSITE" id="PS51186">
    <property type="entry name" value="GNAT"/>
    <property type="match status" value="1"/>
</dbReference>
<dbReference type="SUPFAM" id="SSF55729">
    <property type="entry name" value="Acyl-CoA N-acyltransferases (Nat)"/>
    <property type="match status" value="1"/>
</dbReference>
<accession>A0A7Y7E990</accession>
<dbReference type="Gene3D" id="3.40.630.30">
    <property type="match status" value="1"/>
</dbReference>
<evidence type="ECO:0000313" key="3">
    <source>
        <dbReference type="Proteomes" id="UP000587462"/>
    </source>
</evidence>
<dbReference type="InterPro" id="IPR000182">
    <property type="entry name" value="GNAT_dom"/>
</dbReference>
<dbReference type="RefSeq" id="WP_171083800.1">
    <property type="nucleotide sequence ID" value="NZ_BNBU01000004.1"/>
</dbReference>
<proteinExistence type="predicted"/>
<dbReference type="Pfam" id="PF12746">
    <property type="entry name" value="GNAT_acetyltran"/>
    <property type="match status" value="1"/>
</dbReference>
<evidence type="ECO:0000259" key="1">
    <source>
        <dbReference type="PROSITE" id="PS51186"/>
    </source>
</evidence>
<keyword evidence="3" id="KW-1185">Reference proteome</keyword>
<dbReference type="GO" id="GO:0016747">
    <property type="term" value="F:acyltransferase activity, transferring groups other than amino-acyl groups"/>
    <property type="evidence" value="ECO:0007669"/>
    <property type="project" value="InterPro"/>
</dbReference>
<keyword evidence="2" id="KW-0808">Transferase</keyword>
<reference evidence="2 3" key="1">
    <citation type="submission" date="2020-04" db="EMBL/GenBank/DDBJ databases">
        <title>Draft Genome Sequence of Streptomyces morookaense DSM 40503, an 8-azaguanine-producing strain.</title>
        <authorList>
            <person name="Qi J."/>
            <person name="Gao J.-M."/>
        </authorList>
    </citation>
    <scope>NUCLEOTIDE SEQUENCE [LARGE SCALE GENOMIC DNA]</scope>
    <source>
        <strain evidence="2 3">DSM 40503</strain>
    </source>
</reference>
<protein>
    <submittedName>
        <fullName evidence="2">GNAT family N-acetyltransferase</fullName>
    </submittedName>
</protein>
<organism evidence="2 3">
    <name type="scientific">Streptomyces morookaense</name>
    <name type="common">Streptoverticillium morookaense</name>
    <dbReference type="NCBI Taxonomy" id="1970"/>
    <lineage>
        <taxon>Bacteria</taxon>
        <taxon>Bacillati</taxon>
        <taxon>Actinomycetota</taxon>
        <taxon>Actinomycetes</taxon>
        <taxon>Kitasatosporales</taxon>
        <taxon>Streptomycetaceae</taxon>
        <taxon>Streptomyces</taxon>
    </lineage>
</organism>
<dbReference type="InterPro" id="IPR027365">
    <property type="entry name" value="GNAT_acetyltra_YdfB-like"/>
</dbReference>